<gene>
    <name evidence="7" type="ordered locus">BMS_2465</name>
</gene>
<dbReference type="InterPro" id="IPR019800">
    <property type="entry name" value="Glyco_hydro_3_AS"/>
</dbReference>
<evidence type="ECO:0000256" key="1">
    <source>
        <dbReference type="ARBA" id="ARBA00001231"/>
    </source>
</evidence>
<dbReference type="RefSeq" id="WP_014245035.1">
    <property type="nucleotide sequence ID" value="NC_016620.1"/>
</dbReference>
<dbReference type="GO" id="GO:0009254">
    <property type="term" value="P:peptidoglycan turnover"/>
    <property type="evidence" value="ECO:0007669"/>
    <property type="project" value="TreeGrafter"/>
</dbReference>
<name>E1X5D7_HALMS</name>
<evidence type="ECO:0000256" key="2">
    <source>
        <dbReference type="ARBA" id="ARBA00005336"/>
    </source>
</evidence>
<reference evidence="8" key="1">
    <citation type="journal article" date="2013" name="ISME J.">
        <title>A small predatory core genome in the divergent marine Bacteriovorax marinus SJ and the terrestrial Bdellovibrio bacteriovorus.</title>
        <authorList>
            <person name="Crossman L.C."/>
            <person name="Chen H."/>
            <person name="Cerdeno-Tarraga A.M."/>
            <person name="Brooks K."/>
            <person name="Quail M.A."/>
            <person name="Pineiro S.A."/>
            <person name="Hobley L."/>
            <person name="Sockett R.E."/>
            <person name="Bentley S.D."/>
            <person name="Parkhill J."/>
            <person name="Williams H.N."/>
            <person name="Stine O.C."/>
        </authorList>
    </citation>
    <scope>NUCLEOTIDE SEQUENCE [LARGE SCALE GENOMIC DNA]</scope>
    <source>
        <strain evidence="8">ATCC BAA-682 / DSM 15412 / SJ</strain>
    </source>
</reference>
<dbReference type="InterPro" id="IPR001764">
    <property type="entry name" value="Glyco_hydro_3_N"/>
</dbReference>
<evidence type="ECO:0000313" key="7">
    <source>
        <dbReference type="EMBL" id="CBW27258.1"/>
    </source>
</evidence>
<keyword evidence="5" id="KW-0326">Glycosidase</keyword>
<dbReference type="InterPro" id="IPR036962">
    <property type="entry name" value="Glyco_hydro_3_N_sf"/>
</dbReference>
<dbReference type="PANTHER" id="PTHR30480:SF13">
    <property type="entry name" value="BETA-HEXOSAMINIDASE"/>
    <property type="match status" value="1"/>
</dbReference>
<feature type="domain" description="Glycoside hydrolase family 3 N-terminal" evidence="6">
    <location>
        <begin position="20"/>
        <end position="355"/>
    </location>
</feature>
<dbReference type="SUPFAM" id="SSF51445">
    <property type="entry name" value="(Trans)glycosidases"/>
    <property type="match status" value="1"/>
</dbReference>
<dbReference type="PROSITE" id="PS00775">
    <property type="entry name" value="GLYCOSYL_HYDROL_F3"/>
    <property type="match status" value="1"/>
</dbReference>
<dbReference type="Proteomes" id="UP000008963">
    <property type="component" value="Chromosome"/>
</dbReference>
<dbReference type="AlphaFoldDB" id="E1X5D7"/>
<comment type="similarity">
    <text evidence="2">Belongs to the glycosyl hydrolase 3 family.</text>
</comment>
<dbReference type="GO" id="GO:0004563">
    <property type="term" value="F:beta-N-acetylhexosaminidase activity"/>
    <property type="evidence" value="ECO:0007669"/>
    <property type="project" value="UniProtKB-EC"/>
</dbReference>
<keyword evidence="8" id="KW-1185">Reference proteome</keyword>
<evidence type="ECO:0000259" key="6">
    <source>
        <dbReference type="Pfam" id="PF00933"/>
    </source>
</evidence>
<dbReference type="HOGENOM" id="CLU_008392_0_3_7"/>
<dbReference type="PATRIC" id="fig|862908.3.peg.2351"/>
<dbReference type="CAZy" id="GH3">
    <property type="family name" value="Glycoside Hydrolase Family 3"/>
</dbReference>
<evidence type="ECO:0000256" key="3">
    <source>
        <dbReference type="ARBA" id="ARBA00012663"/>
    </source>
</evidence>
<dbReference type="PANTHER" id="PTHR30480">
    <property type="entry name" value="BETA-HEXOSAMINIDASE-RELATED"/>
    <property type="match status" value="1"/>
</dbReference>
<dbReference type="EMBL" id="FQ312005">
    <property type="protein sequence ID" value="CBW27258.1"/>
    <property type="molecule type" value="Genomic_DNA"/>
</dbReference>
<dbReference type="STRING" id="862908.BMS_2465"/>
<evidence type="ECO:0000256" key="5">
    <source>
        <dbReference type="ARBA" id="ARBA00023295"/>
    </source>
</evidence>
<dbReference type="Gene3D" id="3.20.20.300">
    <property type="entry name" value="Glycoside hydrolase, family 3, N-terminal domain"/>
    <property type="match status" value="1"/>
</dbReference>
<comment type="catalytic activity">
    <reaction evidence="1">
        <text>Hydrolysis of terminal non-reducing N-acetyl-D-hexosamine residues in N-acetyl-beta-D-hexosaminides.</text>
        <dbReference type="EC" id="3.2.1.52"/>
    </reaction>
</comment>
<dbReference type="GO" id="GO:0005975">
    <property type="term" value="P:carbohydrate metabolic process"/>
    <property type="evidence" value="ECO:0007669"/>
    <property type="project" value="InterPro"/>
</dbReference>
<dbReference type="InterPro" id="IPR050226">
    <property type="entry name" value="NagZ_Beta-hexosaminidase"/>
</dbReference>
<dbReference type="KEGG" id="bmx:BMS_2465"/>
<evidence type="ECO:0000313" key="8">
    <source>
        <dbReference type="Proteomes" id="UP000008963"/>
    </source>
</evidence>
<protein>
    <recommendedName>
        <fullName evidence="3">beta-N-acetylhexosaminidase</fullName>
        <ecNumber evidence="3">3.2.1.52</ecNumber>
    </recommendedName>
</protein>
<dbReference type="OrthoDB" id="9781691at2"/>
<evidence type="ECO:0000256" key="4">
    <source>
        <dbReference type="ARBA" id="ARBA00022801"/>
    </source>
</evidence>
<dbReference type="InterPro" id="IPR017853">
    <property type="entry name" value="GH"/>
</dbReference>
<proteinExistence type="inferred from homology"/>
<dbReference type="eggNOG" id="COG1472">
    <property type="taxonomic scope" value="Bacteria"/>
</dbReference>
<dbReference type="EC" id="3.2.1.52" evidence="3"/>
<sequence>MLKILSILLLINSSWADYSLDEKIGQMILVGFRGSEVDANHQIIEDIHKYKIGSVILFDYDVTLESRKRNIINRKQVKDLTKRIQRESEIPLLITVDQEGGLVQRLKQRHGFNKVLSPEKVGKRNNLNFTYKESKKLAQDLESVGINLNFAPSADVNTNPDNPVIGKIERSYSSDPLKVSNNVAAFIKSHHDLNIGTTIKHFPGHGSSRGDSHKGFVDVTDTWSEIELIPFKNMINQGNVDILMSAHIFNGSLDPYYPGTLSKSILDDLLRTELKYDGVIISDDMNMSAITDHYGFERAIELAINAGIDILLYGNNLVYDKEIAKRVHTTIKKLLNEERVTIDQINKSFNRVMNLKKKLKVIDKFKSVASTNKSIRKIANKTSILDSKERDEKREIFKKIKKMEE</sequence>
<accession>E1X5D7</accession>
<organism evidence="7 8">
    <name type="scientific">Halobacteriovorax marinus (strain ATCC BAA-682 / DSM 15412 / SJ)</name>
    <name type="common">Bacteriovorax marinus</name>
    <dbReference type="NCBI Taxonomy" id="862908"/>
    <lineage>
        <taxon>Bacteria</taxon>
        <taxon>Pseudomonadati</taxon>
        <taxon>Bdellovibrionota</taxon>
        <taxon>Bacteriovoracia</taxon>
        <taxon>Bacteriovoracales</taxon>
        <taxon>Halobacteriovoraceae</taxon>
        <taxon>Halobacteriovorax</taxon>
    </lineage>
</organism>
<dbReference type="Pfam" id="PF00933">
    <property type="entry name" value="Glyco_hydro_3"/>
    <property type="match status" value="1"/>
</dbReference>
<keyword evidence="4 7" id="KW-0378">Hydrolase</keyword>